<dbReference type="Proteomes" id="UP001219525">
    <property type="component" value="Unassembled WGS sequence"/>
</dbReference>
<name>A0AAD6UYX1_9AGAR</name>
<evidence type="ECO:0000313" key="3">
    <source>
        <dbReference type="Proteomes" id="UP001219525"/>
    </source>
</evidence>
<feature type="region of interest" description="Disordered" evidence="1">
    <location>
        <begin position="87"/>
        <end position="109"/>
    </location>
</feature>
<dbReference type="AlphaFoldDB" id="A0AAD6UYX1"/>
<organism evidence="2 3">
    <name type="scientific">Mycena pura</name>
    <dbReference type="NCBI Taxonomy" id="153505"/>
    <lineage>
        <taxon>Eukaryota</taxon>
        <taxon>Fungi</taxon>
        <taxon>Dikarya</taxon>
        <taxon>Basidiomycota</taxon>
        <taxon>Agaricomycotina</taxon>
        <taxon>Agaricomycetes</taxon>
        <taxon>Agaricomycetidae</taxon>
        <taxon>Agaricales</taxon>
        <taxon>Marasmiineae</taxon>
        <taxon>Mycenaceae</taxon>
        <taxon>Mycena</taxon>
    </lineage>
</organism>
<dbReference type="EMBL" id="JARJCW010000072">
    <property type="protein sequence ID" value="KAJ7198520.1"/>
    <property type="molecule type" value="Genomic_DNA"/>
</dbReference>
<protein>
    <submittedName>
        <fullName evidence="2">Uncharacterized protein</fullName>
    </submittedName>
</protein>
<comment type="caution">
    <text evidence="2">The sequence shown here is derived from an EMBL/GenBank/DDBJ whole genome shotgun (WGS) entry which is preliminary data.</text>
</comment>
<sequence length="307" mass="34153">MALKMEIKITLPLCVSAPTMIPTPPASSSIPAPRFIATHHDEPKPKAPKQKRLPKKITTRLQDFFDHTSARPTTAQYNALLEEIRKRQASGSAKPKVSSPPQHNSRYPTLTPDVLQKLDNVWTSVPPDKRHQLYYHWTHVAYADAGASPEDVERWLKDRECADAGLCVDTTIDTAHAYSTPAPTTTSESPVPRWRDSPCSARAVSTYLPPTPTSSRAPSLVLKSEPAASPVTPFSSLPPLPIPPSIGLRILEAVKREMDEDKLFPGPESHLPHNYAEFEAMFQPWEDKIHLVLKNLQDIHWHPSVGS</sequence>
<evidence type="ECO:0000313" key="2">
    <source>
        <dbReference type="EMBL" id="KAJ7198520.1"/>
    </source>
</evidence>
<accession>A0AAD6UYX1</accession>
<proteinExistence type="predicted"/>
<gene>
    <name evidence="2" type="ORF">GGX14DRAFT_469569</name>
</gene>
<feature type="compositionally biased region" description="Polar residues" evidence="1">
    <location>
        <begin position="99"/>
        <end position="108"/>
    </location>
</feature>
<keyword evidence="3" id="KW-1185">Reference proteome</keyword>
<evidence type="ECO:0000256" key="1">
    <source>
        <dbReference type="SAM" id="MobiDB-lite"/>
    </source>
</evidence>
<reference evidence="2" key="1">
    <citation type="submission" date="2023-03" db="EMBL/GenBank/DDBJ databases">
        <title>Massive genome expansion in bonnet fungi (Mycena s.s.) driven by repeated elements and novel gene families across ecological guilds.</title>
        <authorList>
            <consortium name="Lawrence Berkeley National Laboratory"/>
            <person name="Harder C.B."/>
            <person name="Miyauchi S."/>
            <person name="Viragh M."/>
            <person name="Kuo A."/>
            <person name="Thoen E."/>
            <person name="Andreopoulos B."/>
            <person name="Lu D."/>
            <person name="Skrede I."/>
            <person name="Drula E."/>
            <person name="Henrissat B."/>
            <person name="Morin E."/>
            <person name="Kohler A."/>
            <person name="Barry K."/>
            <person name="LaButti K."/>
            <person name="Morin E."/>
            <person name="Salamov A."/>
            <person name="Lipzen A."/>
            <person name="Mereny Z."/>
            <person name="Hegedus B."/>
            <person name="Baldrian P."/>
            <person name="Stursova M."/>
            <person name="Weitz H."/>
            <person name="Taylor A."/>
            <person name="Grigoriev I.V."/>
            <person name="Nagy L.G."/>
            <person name="Martin F."/>
            <person name="Kauserud H."/>
        </authorList>
    </citation>
    <scope>NUCLEOTIDE SEQUENCE</scope>
    <source>
        <strain evidence="2">9144</strain>
    </source>
</reference>